<proteinExistence type="predicted"/>
<dbReference type="AlphaFoldDB" id="A0A8H5B9X9"/>
<dbReference type="EMBL" id="JAACJJ010000029">
    <property type="protein sequence ID" value="KAF5319322.1"/>
    <property type="molecule type" value="Genomic_DNA"/>
</dbReference>
<dbReference type="Proteomes" id="UP000567179">
    <property type="component" value="Unassembled WGS sequence"/>
</dbReference>
<dbReference type="Pfam" id="PF12937">
    <property type="entry name" value="F-box-like"/>
    <property type="match status" value="1"/>
</dbReference>
<dbReference type="InterPro" id="IPR001810">
    <property type="entry name" value="F-box_dom"/>
</dbReference>
<keyword evidence="1" id="KW-0472">Membrane</keyword>
<keyword evidence="1" id="KW-1133">Transmembrane helix</keyword>
<comment type="caution">
    <text evidence="3">The sequence shown here is derived from an EMBL/GenBank/DDBJ whole genome shotgun (WGS) entry which is preliminary data.</text>
</comment>
<dbReference type="OrthoDB" id="3054922at2759"/>
<evidence type="ECO:0000313" key="4">
    <source>
        <dbReference type="Proteomes" id="UP000567179"/>
    </source>
</evidence>
<feature type="domain" description="F-box" evidence="2">
    <location>
        <begin position="46"/>
        <end position="86"/>
    </location>
</feature>
<gene>
    <name evidence="3" type="ORF">D9619_008655</name>
</gene>
<dbReference type="SUPFAM" id="SSF81383">
    <property type="entry name" value="F-box domain"/>
    <property type="match status" value="1"/>
</dbReference>
<organism evidence="3 4">
    <name type="scientific">Psilocybe cf. subviscida</name>
    <dbReference type="NCBI Taxonomy" id="2480587"/>
    <lineage>
        <taxon>Eukaryota</taxon>
        <taxon>Fungi</taxon>
        <taxon>Dikarya</taxon>
        <taxon>Basidiomycota</taxon>
        <taxon>Agaricomycotina</taxon>
        <taxon>Agaricomycetes</taxon>
        <taxon>Agaricomycetidae</taxon>
        <taxon>Agaricales</taxon>
        <taxon>Agaricineae</taxon>
        <taxon>Strophariaceae</taxon>
        <taxon>Psilocybe</taxon>
    </lineage>
</organism>
<keyword evidence="1" id="KW-0812">Transmembrane</keyword>
<sequence>MHDVNWISYPGYVEVDTDSGDPSSKMPLSGLMKAFRRTTTSKSSCGLPDELIEQIFLHCSRRDLFSVGSTCWRLFQITKGIIYRHVDPVNNNRAIDLFLTICLRKELGPMVRQCELSLAFKEKAPSSPLAEPYFDRRVQRVGARAKFTHREILRDLGALAAAALAYMQNLTHLELFFPNKEVQVDYVTRLQLQRCPFQLETFHTNLRFDMAMLAFLQRQKALKDLMFYTSAPLSALDMAAITPDCMPALSSLGWSNQVPMDLVLALVSHRPIHTVNVHFSSLVSDVSEFLDVGPAADHIRTGNFTFRNDHHPDCSQLEAIYDHLPHLTGLGIAVVILSPVSVIYSFLFSSADLYHCRTFSEI</sequence>
<reference evidence="3 4" key="1">
    <citation type="journal article" date="2020" name="ISME J.">
        <title>Uncovering the hidden diversity of litter-decomposition mechanisms in mushroom-forming fungi.</title>
        <authorList>
            <person name="Floudas D."/>
            <person name="Bentzer J."/>
            <person name="Ahren D."/>
            <person name="Johansson T."/>
            <person name="Persson P."/>
            <person name="Tunlid A."/>
        </authorList>
    </citation>
    <scope>NUCLEOTIDE SEQUENCE [LARGE SCALE GENOMIC DNA]</scope>
    <source>
        <strain evidence="3 4">CBS 101986</strain>
    </source>
</reference>
<name>A0A8H5B9X9_9AGAR</name>
<feature type="transmembrane region" description="Helical" evidence="1">
    <location>
        <begin position="324"/>
        <end position="347"/>
    </location>
</feature>
<evidence type="ECO:0000259" key="2">
    <source>
        <dbReference type="Pfam" id="PF12937"/>
    </source>
</evidence>
<dbReference type="InterPro" id="IPR036047">
    <property type="entry name" value="F-box-like_dom_sf"/>
</dbReference>
<accession>A0A8H5B9X9</accession>
<dbReference type="CDD" id="cd09917">
    <property type="entry name" value="F-box_SF"/>
    <property type="match status" value="1"/>
</dbReference>
<protein>
    <recommendedName>
        <fullName evidence="2">F-box domain-containing protein</fullName>
    </recommendedName>
</protein>
<evidence type="ECO:0000313" key="3">
    <source>
        <dbReference type="EMBL" id="KAF5319322.1"/>
    </source>
</evidence>
<evidence type="ECO:0000256" key="1">
    <source>
        <dbReference type="SAM" id="Phobius"/>
    </source>
</evidence>
<keyword evidence="4" id="KW-1185">Reference proteome</keyword>